<dbReference type="RefSeq" id="XP_040637170.1">
    <property type="nucleotide sequence ID" value="XM_040782388.1"/>
</dbReference>
<evidence type="ECO:0000256" key="1">
    <source>
        <dbReference type="SAM" id="SignalP"/>
    </source>
</evidence>
<dbReference type="InterPro" id="IPR056948">
    <property type="entry name" value="PNGaseA_N"/>
</dbReference>
<dbReference type="STRING" id="1388766.A0A017S954"/>
<proteinExistence type="predicted"/>
<dbReference type="AlphaFoldDB" id="A0A017S954"/>
<dbReference type="Pfam" id="PF25156">
    <property type="entry name" value="PNGase_A_C"/>
    <property type="match status" value="1"/>
</dbReference>
<feature type="domain" description="Peptide N-acetyl-beta-D-glucosaminyl asparaginase amidase A N-terminal" evidence="2">
    <location>
        <begin position="38"/>
        <end position="353"/>
    </location>
</feature>
<dbReference type="Proteomes" id="UP000019804">
    <property type="component" value="Unassembled WGS sequence"/>
</dbReference>
<dbReference type="GeneID" id="63697512"/>
<sequence>MALSFYLTHFFLLWLHVSRCTARQNFFQVYQPVLTVDEGSVGCSEDVLLMNHVFSSSYGKPFVGSYEPPSCDFDTVLMNFTVTSEGRQFDRLALMYLGDSEVFRTSTAEPTADGIVWTYIKDMSPYNALWNEPQKLIFDLGNQITDIYTGSFTTTLTATFSQSGNLKTADMIMPISGRKSDSNSTSAFTVPTDNTTVHYKIPSSASRAVVSISACGQSTEEFWWSNVFSSDTETFSSTLSGHSPFREAQLYIDGVLAGVVWPFPIIFTGGVTPGFWRPIVGIDAFDLRQPEIDISPFLPLITDDQDHSFEIRVTGLDLSADGAATLSNTVGSNWVVTGNIFLYLDGNNASSSSSDRMPIVDAAAPKVSVSRNLNQDTAKENESLSYSVLVERTLTISLPDVSWSQNLSYSNHNLLNQQGLDQVTHQSTSGVNTVTRNGQSNHVSFEYPLTVITKTHSAADESTINAQMKRGLTIEATDVTGISTYTMNEGSSSLRNRQWGNAHYISKADGNSTSFGDTTTTLESEVGGKSYSRNIRAVNGSIAHDISGDSSQISQTVL</sequence>
<protein>
    <submittedName>
        <fullName evidence="3">Peptide-N4-(N-acetyl-beta-D-glucosaminyl) asparaginase amidase N</fullName>
    </submittedName>
</protein>
<evidence type="ECO:0000313" key="4">
    <source>
        <dbReference type="Proteomes" id="UP000019804"/>
    </source>
</evidence>
<feature type="chain" id="PRO_5001495759" evidence="1">
    <location>
        <begin position="23"/>
        <end position="558"/>
    </location>
</feature>
<evidence type="ECO:0000259" key="2">
    <source>
        <dbReference type="Pfam" id="PF12222"/>
    </source>
</evidence>
<evidence type="ECO:0000313" key="3">
    <source>
        <dbReference type="EMBL" id="EYE93482.1"/>
    </source>
</evidence>
<dbReference type="OrthoDB" id="1612078at2759"/>
<keyword evidence="1" id="KW-0732">Signal</keyword>
<gene>
    <name evidence="3" type="ORF">EURHEDRAFT_414300</name>
</gene>
<accession>A0A017S954</accession>
<keyword evidence="4" id="KW-1185">Reference proteome</keyword>
<reference evidence="4" key="1">
    <citation type="journal article" date="2014" name="Nat. Commun.">
        <title>Genomic adaptations of the halophilic Dead Sea filamentous fungus Eurotium rubrum.</title>
        <authorList>
            <person name="Kis-Papo T."/>
            <person name="Weig A.R."/>
            <person name="Riley R."/>
            <person name="Persoh D."/>
            <person name="Salamov A."/>
            <person name="Sun H."/>
            <person name="Lipzen A."/>
            <person name="Wasser S.P."/>
            <person name="Rambold G."/>
            <person name="Grigoriev I.V."/>
            <person name="Nevo E."/>
        </authorList>
    </citation>
    <scope>NUCLEOTIDE SEQUENCE [LARGE SCALE GENOMIC DNA]</scope>
    <source>
        <strain evidence="4">CBS 135680</strain>
    </source>
</reference>
<dbReference type="EMBL" id="KK088431">
    <property type="protein sequence ID" value="EYE93482.1"/>
    <property type="molecule type" value="Genomic_DNA"/>
</dbReference>
<dbReference type="InterPro" id="IPR021102">
    <property type="entry name" value="PNGase_A"/>
</dbReference>
<feature type="signal peptide" evidence="1">
    <location>
        <begin position="1"/>
        <end position="22"/>
    </location>
</feature>
<name>A0A017S954_ASPRC</name>
<dbReference type="PANTHER" id="PTHR31104">
    <property type="entry name" value="PEPTIDE-N4-(N-ACETYL-BETA-GLUCOSAMINYL)ASPARAGINE AMIDASE A PROTEIN"/>
    <property type="match status" value="1"/>
</dbReference>
<organism evidence="3 4">
    <name type="scientific">Aspergillus ruber (strain CBS 135680)</name>
    <dbReference type="NCBI Taxonomy" id="1388766"/>
    <lineage>
        <taxon>Eukaryota</taxon>
        <taxon>Fungi</taxon>
        <taxon>Dikarya</taxon>
        <taxon>Ascomycota</taxon>
        <taxon>Pezizomycotina</taxon>
        <taxon>Eurotiomycetes</taxon>
        <taxon>Eurotiomycetidae</taxon>
        <taxon>Eurotiales</taxon>
        <taxon>Aspergillaceae</taxon>
        <taxon>Aspergillus</taxon>
        <taxon>Aspergillus subgen. Aspergillus</taxon>
    </lineage>
</organism>
<dbReference type="Pfam" id="PF12222">
    <property type="entry name" value="PNGaseA"/>
    <property type="match status" value="1"/>
</dbReference>
<dbReference type="HOGENOM" id="CLU_011027_0_1_1"/>